<dbReference type="GO" id="GO:0005886">
    <property type="term" value="C:plasma membrane"/>
    <property type="evidence" value="ECO:0007669"/>
    <property type="project" value="UniProtKB-SubCell"/>
</dbReference>
<feature type="transmembrane region" description="Helical" evidence="6">
    <location>
        <begin position="194"/>
        <end position="214"/>
    </location>
</feature>
<dbReference type="Proteomes" id="UP000468650">
    <property type="component" value="Unassembled WGS sequence"/>
</dbReference>
<keyword evidence="3 6" id="KW-0812">Transmembrane</keyword>
<sequence length="490" mass="53533">MKSLKSILQSKGSGGFAKSSAVYFVNDILQKATGFMLIPLYTAYFLPEEYGLLSVMAFVLALLVILGDLGQSGALVRFHFIAEKSGDFKSYIASAVLFILGVSAFLVIALFGLGPWLFDVGFNNISFYPYGAIVTVTFIFSICNQLYLNVLRAKGESVRYGIHSFSFFLLNIGGAILAIVVFDLGVIGKLSSALLATAVFGSIGLFFVTRGVNLWKQFSRSRLKELVNYGLPAVPHLLAAIILNLADRYVIERYHDMTEVGLYSLAYQLGSIMLFVALAFDKAWGPFYFSKAGTEKGETQINQIAKLFLVAIMFISFLIVIFMDEVFMFIGSDAYQESLAIIPLIAVGLLFKAAYFVPIKSILFNNSTKVIPLITGIAAIVNLGLNFLMVPSMGGFGAALATGISYLLMFVLVLVISRRYTSLNYHAPKVLGALALIVLGYVSVLSIQQAGIDNAFVMFLIKCGIVVVILMALIKSRIVTKNELINLKKI</sequence>
<gene>
    <name evidence="7" type="ORF">F8C67_00925</name>
</gene>
<feature type="transmembrane region" description="Helical" evidence="6">
    <location>
        <begin position="160"/>
        <end position="182"/>
    </location>
</feature>
<feature type="transmembrane region" description="Helical" evidence="6">
    <location>
        <begin position="429"/>
        <end position="449"/>
    </location>
</feature>
<feature type="transmembrane region" description="Helical" evidence="6">
    <location>
        <begin position="21"/>
        <end position="44"/>
    </location>
</feature>
<dbReference type="RefSeq" id="WP_151665907.1">
    <property type="nucleotide sequence ID" value="NZ_WBVO01000001.1"/>
</dbReference>
<dbReference type="InterPro" id="IPR050833">
    <property type="entry name" value="Poly_Biosynth_Transport"/>
</dbReference>
<feature type="transmembrane region" description="Helical" evidence="6">
    <location>
        <begin position="338"/>
        <end position="358"/>
    </location>
</feature>
<feature type="transmembrane region" description="Helical" evidence="6">
    <location>
        <begin position="370"/>
        <end position="390"/>
    </location>
</feature>
<feature type="transmembrane region" description="Helical" evidence="6">
    <location>
        <begin position="130"/>
        <end position="148"/>
    </location>
</feature>
<feature type="transmembrane region" description="Helical" evidence="6">
    <location>
        <begin position="265"/>
        <end position="284"/>
    </location>
</feature>
<evidence type="ECO:0000256" key="6">
    <source>
        <dbReference type="SAM" id="Phobius"/>
    </source>
</evidence>
<evidence type="ECO:0000313" key="7">
    <source>
        <dbReference type="EMBL" id="KAB2814326.1"/>
    </source>
</evidence>
<dbReference type="EMBL" id="WBVO01000001">
    <property type="protein sequence ID" value="KAB2814326.1"/>
    <property type="molecule type" value="Genomic_DNA"/>
</dbReference>
<dbReference type="InterPro" id="IPR002797">
    <property type="entry name" value="Polysacc_synth"/>
</dbReference>
<dbReference type="OrthoDB" id="1495589at2"/>
<keyword evidence="5 6" id="KW-0472">Membrane</keyword>
<dbReference type="PANTHER" id="PTHR30250">
    <property type="entry name" value="PST FAMILY PREDICTED COLANIC ACID TRANSPORTER"/>
    <property type="match status" value="1"/>
</dbReference>
<evidence type="ECO:0000256" key="5">
    <source>
        <dbReference type="ARBA" id="ARBA00023136"/>
    </source>
</evidence>
<feature type="transmembrane region" description="Helical" evidence="6">
    <location>
        <begin position="226"/>
        <end position="245"/>
    </location>
</feature>
<feature type="transmembrane region" description="Helical" evidence="6">
    <location>
        <begin position="455"/>
        <end position="474"/>
    </location>
</feature>
<feature type="transmembrane region" description="Helical" evidence="6">
    <location>
        <begin position="50"/>
        <end position="70"/>
    </location>
</feature>
<evidence type="ECO:0000256" key="1">
    <source>
        <dbReference type="ARBA" id="ARBA00004651"/>
    </source>
</evidence>
<evidence type="ECO:0000256" key="4">
    <source>
        <dbReference type="ARBA" id="ARBA00022989"/>
    </source>
</evidence>
<keyword evidence="4 6" id="KW-1133">Transmembrane helix</keyword>
<accession>A0A6N6RIV7</accession>
<name>A0A6N6RIV7_9FLAO</name>
<dbReference type="PANTHER" id="PTHR30250:SF11">
    <property type="entry name" value="O-ANTIGEN TRANSPORTER-RELATED"/>
    <property type="match status" value="1"/>
</dbReference>
<keyword evidence="8" id="KW-1185">Reference proteome</keyword>
<comment type="subcellular location">
    <subcellularLocation>
        <location evidence="1">Cell membrane</location>
        <topology evidence="1">Multi-pass membrane protein</topology>
    </subcellularLocation>
</comment>
<feature type="transmembrane region" description="Helical" evidence="6">
    <location>
        <begin position="304"/>
        <end position="323"/>
    </location>
</feature>
<feature type="transmembrane region" description="Helical" evidence="6">
    <location>
        <begin position="396"/>
        <end position="417"/>
    </location>
</feature>
<dbReference type="AlphaFoldDB" id="A0A6N6RIV7"/>
<evidence type="ECO:0000256" key="2">
    <source>
        <dbReference type="ARBA" id="ARBA00022475"/>
    </source>
</evidence>
<feature type="transmembrane region" description="Helical" evidence="6">
    <location>
        <begin position="91"/>
        <end position="118"/>
    </location>
</feature>
<dbReference type="Pfam" id="PF01943">
    <property type="entry name" value="Polysacc_synt"/>
    <property type="match status" value="1"/>
</dbReference>
<evidence type="ECO:0000256" key="3">
    <source>
        <dbReference type="ARBA" id="ARBA00022692"/>
    </source>
</evidence>
<keyword evidence="2" id="KW-1003">Cell membrane</keyword>
<reference evidence="7 8" key="1">
    <citation type="submission" date="2019-09" db="EMBL/GenBank/DDBJ databases">
        <title>Genomes of family Cryomorphaceae.</title>
        <authorList>
            <person name="Bowman J.P."/>
        </authorList>
    </citation>
    <scope>NUCLEOTIDE SEQUENCE [LARGE SCALE GENOMIC DNA]</scope>
    <source>
        <strain evidence="7 8">LMG 25704</strain>
    </source>
</reference>
<organism evidence="7 8">
    <name type="scientific">Phaeocystidibacter luteus</name>
    <dbReference type="NCBI Taxonomy" id="911197"/>
    <lineage>
        <taxon>Bacteria</taxon>
        <taxon>Pseudomonadati</taxon>
        <taxon>Bacteroidota</taxon>
        <taxon>Flavobacteriia</taxon>
        <taxon>Flavobacteriales</taxon>
        <taxon>Phaeocystidibacteraceae</taxon>
        <taxon>Phaeocystidibacter</taxon>
    </lineage>
</organism>
<comment type="caution">
    <text evidence="7">The sequence shown here is derived from an EMBL/GenBank/DDBJ whole genome shotgun (WGS) entry which is preliminary data.</text>
</comment>
<evidence type="ECO:0000313" key="8">
    <source>
        <dbReference type="Proteomes" id="UP000468650"/>
    </source>
</evidence>
<proteinExistence type="predicted"/>
<protein>
    <submittedName>
        <fullName evidence="7">Polysaccharide biosynthesis protein</fullName>
    </submittedName>
</protein>